<organism evidence="2 3">
    <name type="scientific">Bimuria novae-zelandiae CBS 107.79</name>
    <dbReference type="NCBI Taxonomy" id="1447943"/>
    <lineage>
        <taxon>Eukaryota</taxon>
        <taxon>Fungi</taxon>
        <taxon>Dikarya</taxon>
        <taxon>Ascomycota</taxon>
        <taxon>Pezizomycotina</taxon>
        <taxon>Dothideomycetes</taxon>
        <taxon>Pleosporomycetidae</taxon>
        <taxon>Pleosporales</taxon>
        <taxon>Massarineae</taxon>
        <taxon>Didymosphaeriaceae</taxon>
        <taxon>Bimuria</taxon>
    </lineage>
</organism>
<feature type="region of interest" description="Disordered" evidence="1">
    <location>
        <begin position="1"/>
        <end position="20"/>
    </location>
</feature>
<feature type="compositionally biased region" description="Basic residues" evidence="1">
    <location>
        <begin position="36"/>
        <end position="47"/>
    </location>
</feature>
<gene>
    <name evidence="2" type="ORF">BU23DRAFT_487732</name>
</gene>
<proteinExistence type="predicted"/>
<evidence type="ECO:0000313" key="3">
    <source>
        <dbReference type="Proteomes" id="UP000800036"/>
    </source>
</evidence>
<evidence type="ECO:0000313" key="2">
    <source>
        <dbReference type="EMBL" id="KAF1966042.1"/>
    </source>
</evidence>
<feature type="region of interest" description="Disordered" evidence="1">
    <location>
        <begin position="27"/>
        <end position="73"/>
    </location>
</feature>
<dbReference type="Proteomes" id="UP000800036">
    <property type="component" value="Unassembled WGS sequence"/>
</dbReference>
<evidence type="ECO:0000256" key="1">
    <source>
        <dbReference type="SAM" id="MobiDB-lite"/>
    </source>
</evidence>
<feature type="non-terminal residue" evidence="2">
    <location>
        <position position="1"/>
    </location>
</feature>
<keyword evidence="3" id="KW-1185">Reference proteome</keyword>
<reference evidence="2" key="1">
    <citation type="journal article" date="2020" name="Stud. Mycol.">
        <title>101 Dothideomycetes genomes: a test case for predicting lifestyles and emergence of pathogens.</title>
        <authorList>
            <person name="Haridas S."/>
            <person name="Albert R."/>
            <person name="Binder M."/>
            <person name="Bloem J."/>
            <person name="Labutti K."/>
            <person name="Salamov A."/>
            <person name="Andreopoulos B."/>
            <person name="Baker S."/>
            <person name="Barry K."/>
            <person name="Bills G."/>
            <person name="Bluhm B."/>
            <person name="Cannon C."/>
            <person name="Castanera R."/>
            <person name="Culley D."/>
            <person name="Daum C."/>
            <person name="Ezra D."/>
            <person name="Gonzalez J."/>
            <person name="Henrissat B."/>
            <person name="Kuo A."/>
            <person name="Liang C."/>
            <person name="Lipzen A."/>
            <person name="Lutzoni F."/>
            <person name="Magnuson J."/>
            <person name="Mondo S."/>
            <person name="Nolan M."/>
            <person name="Ohm R."/>
            <person name="Pangilinan J."/>
            <person name="Park H.-J."/>
            <person name="Ramirez L."/>
            <person name="Alfaro M."/>
            <person name="Sun H."/>
            <person name="Tritt A."/>
            <person name="Yoshinaga Y."/>
            <person name="Zwiers L.-H."/>
            <person name="Turgeon B."/>
            <person name="Goodwin S."/>
            <person name="Spatafora J."/>
            <person name="Crous P."/>
            <person name="Grigoriev I."/>
        </authorList>
    </citation>
    <scope>NUCLEOTIDE SEQUENCE</scope>
    <source>
        <strain evidence="2">CBS 107.79</strain>
    </source>
</reference>
<accession>A0A6A5UQK9</accession>
<dbReference type="EMBL" id="ML976752">
    <property type="protein sequence ID" value="KAF1966042.1"/>
    <property type="molecule type" value="Genomic_DNA"/>
</dbReference>
<sequence>TNNAHTRRSKGEGNELRYKDLEVARANREAKDHAATRKAKRCHKRKTTATEQADAGPSAPRRRASAANEVEQANATAVSWVAPVAKMYSSL</sequence>
<protein>
    <submittedName>
        <fullName evidence="2">Uncharacterized protein</fullName>
    </submittedName>
</protein>
<dbReference type="AlphaFoldDB" id="A0A6A5UQK9"/>
<feature type="compositionally biased region" description="Basic and acidic residues" evidence="1">
    <location>
        <begin position="9"/>
        <end position="20"/>
    </location>
</feature>
<name>A0A6A5UQK9_9PLEO</name>